<name>A0ABQ6CIY8_9HYPH</name>
<dbReference type="Pfam" id="PF14023">
    <property type="entry name" value="Bestrophin-like"/>
    <property type="match status" value="1"/>
</dbReference>
<gene>
    <name evidence="2" type="ORF">GCM10007874_33440</name>
</gene>
<sequence>MLDLTTLPLWLTGFILVIVPTLIAMAGPIFIRQRVKLEQLSNNNEVAGFKFATVGVLYAVLLAFAVIVVWEKFSDSEGQVAQEAGAAATIYRLADGIQGDAGAALDARLTEYVKVAISDDWPAMADGHGSKAATEALNALYKTTLQFSPSGARDSDLLAEVLHQLDLLTQARRARLVAASGIVPDLLWLVLFGGAILTVCFTFFFGTENVYAQATMTGVLAVLIFSGLLIIVMIDRPFAGSVSVRPEALVAVLDDLGKR</sequence>
<evidence type="ECO:0008006" key="4">
    <source>
        <dbReference type="Google" id="ProtNLM"/>
    </source>
</evidence>
<organism evidence="2 3">
    <name type="scientific">Labrys miyagiensis</name>
    <dbReference type="NCBI Taxonomy" id="346912"/>
    <lineage>
        <taxon>Bacteria</taxon>
        <taxon>Pseudomonadati</taxon>
        <taxon>Pseudomonadota</taxon>
        <taxon>Alphaproteobacteria</taxon>
        <taxon>Hyphomicrobiales</taxon>
        <taxon>Xanthobacteraceae</taxon>
        <taxon>Labrys</taxon>
    </lineage>
</organism>
<dbReference type="InterPro" id="IPR025333">
    <property type="entry name" value="DUF4239"/>
</dbReference>
<comment type="caution">
    <text evidence="2">The sequence shown here is derived from an EMBL/GenBank/DDBJ whole genome shotgun (WGS) entry which is preliminary data.</text>
</comment>
<keyword evidence="3" id="KW-1185">Reference proteome</keyword>
<protein>
    <recommendedName>
        <fullName evidence="4">DUF4239 domain-containing protein</fullName>
    </recommendedName>
</protein>
<proteinExistence type="predicted"/>
<reference evidence="3" key="1">
    <citation type="journal article" date="2019" name="Int. J. Syst. Evol. Microbiol.">
        <title>The Global Catalogue of Microorganisms (GCM) 10K type strain sequencing project: providing services to taxonomists for standard genome sequencing and annotation.</title>
        <authorList>
            <consortium name="The Broad Institute Genomics Platform"/>
            <consortium name="The Broad Institute Genome Sequencing Center for Infectious Disease"/>
            <person name="Wu L."/>
            <person name="Ma J."/>
        </authorList>
    </citation>
    <scope>NUCLEOTIDE SEQUENCE [LARGE SCALE GENOMIC DNA]</scope>
    <source>
        <strain evidence="3">NBRC 101365</strain>
    </source>
</reference>
<keyword evidence="1" id="KW-1133">Transmembrane helix</keyword>
<accession>A0ABQ6CIY8</accession>
<keyword evidence="1" id="KW-0472">Membrane</keyword>
<evidence type="ECO:0000313" key="3">
    <source>
        <dbReference type="Proteomes" id="UP001156882"/>
    </source>
</evidence>
<dbReference type="Proteomes" id="UP001156882">
    <property type="component" value="Unassembled WGS sequence"/>
</dbReference>
<feature type="transmembrane region" description="Helical" evidence="1">
    <location>
        <begin position="211"/>
        <end position="234"/>
    </location>
</feature>
<feature type="transmembrane region" description="Helical" evidence="1">
    <location>
        <begin position="51"/>
        <end position="70"/>
    </location>
</feature>
<evidence type="ECO:0000256" key="1">
    <source>
        <dbReference type="SAM" id="Phobius"/>
    </source>
</evidence>
<feature type="transmembrane region" description="Helical" evidence="1">
    <location>
        <begin position="7"/>
        <end position="31"/>
    </location>
</feature>
<keyword evidence="1" id="KW-0812">Transmembrane</keyword>
<dbReference type="EMBL" id="BSPC01000028">
    <property type="protein sequence ID" value="GLS20327.1"/>
    <property type="molecule type" value="Genomic_DNA"/>
</dbReference>
<evidence type="ECO:0000313" key="2">
    <source>
        <dbReference type="EMBL" id="GLS20327.1"/>
    </source>
</evidence>
<feature type="transmembrane region" description="Helical" evidence="1">
    <location>
        <begin position="182"/>
        <end position="205"/>
    </location>
</feature>